<protein>
    <submittedName>
        <fullName evidence="1">Uncharacterized protein</fullName>
    </submittedName>
</protein>
<sequence length="58" mass="6617">ITTITAGQSCGSILATTTPTEFSIKPLWIVPKNQVFYLKSELANDNTYKGWIEFYYHD</sequence>
<feature type="non-terminal residue" evidence="1">
    <location>
        <position position="1"/>
    </location>
</feature>
<evidence type="ECO:0000313" key="1">
    <source>
        <dbReference type="EMBL" id="KKM03132.1"/>
    </source>
</evidence>
<comment type="caution">
    <text evidence="1">The sequence shown here is derived from an EMBL/GenBank/DDBJ whole genome shotgun (WGS) entry which is preliminary data.</text>
</comment>
<dbReference type="AlphaFoldDB" id="A0A0F9HIY6"/>
<reference evidence="1" key="1">
    <citation type="journal article" date="2015" name="Nature">
        <title>Complex archaea that bridge the gap between prokaryotes and eukaryotes.</title>
        <authorList>
            <person name="Spang A."/>
            <person name="Saw J.H."/>
            <person name="Jorgensen S.L."/>
            <person name="Zaremba-Niedzwiedzka K."/>
            <person name="Martijn J."/>
            <person name="Lind A.E."/>
            <person name="van Eijk R."/>
            <person name="Schleper C."/>
            <person name="Guy L."/>
            <person name="Ettema T.J."/>
        </authorList>
    </citation>
    <scope>NUCLEOTIDE SEQUENCE</scope>
</reference>
<proteinExistence type="predicted"/>
<dbReference type="EMBL" id="LAZR01016757">
    <property type="protein sequence ID" value="KKM03132.1"/>
    <property type="molecule type" value="Genomic_DNA"/>
</dbReference>
<accession>A0A0F9HIY6</accession>
<gene>
    <name evidence="1" type="ORF">LCGC14_1777460</name>
</gene>
<organism evidence="1">
    <name type="scientific">marine sediment metagenome</name>
    <dbReference type="NCBI Taxonomy" id="412755"/>
    <lineage>
        <taxon>unclassified sequences</taxon>
        <taxon>metagenomes</taxon>
        <taxon>ecological metagenomes</taxon>
    </lineage>
</organism>
<name>A0A0F9HIY6_9ZZZZ</name>